<keyword evidence="1" id="KW-1133">Transmembrane helix</keyword>
<evidence type="ECO:0000313" key="4">
    <source>
        <dbReference type="WBParaSite" id="HPBE_0000902201-mRNA-1"/>
    </source>
</evidence>
<comment type="similarity">
    <text evidence="1">Belongs to the DP1 family.</text>
</comment>
<accession>A0A183FNF3</accession>
<dbReference type="PANTHER" id="PTHR12300">
    <property type="entry name" value="HVA22-LIKE PROTEINS"/>
    <property type="match status" value="1"/>
</dbReference>
<dbReference type="EMBL" id="UZAH01026319">
    <property type="protein sequence ID" value="VDO78824.1"/>
    <property type="molecule type" value="Genomic_DNA"/>
</dbReference>
<dbReference type="GO" id="GO:0016020">
    <property type="term" value="C:membrane"/>
    <property type="evidence" value="ECO:0007669"/>
    <property type="project" value="UniProtKB-SubCell"/>
</dbReference>
<feature type="transmembrane region" description="Helical" evidence="1">
    <location>
        <begin position="50"/>
        <end position="79"/>
    </location>
</feature>
<dbReference type="WBParaSite" id="HPBE_0000902201-mRNA-1">
    <property type="protein sequence ID" value="HPBE_0000902201-mRNA-1"/>
    <property type="gene ID" value="HPBE_0000902201"/>
</dbReference>
<evidence type="ECO:0000313" key="3">
    <source>
        <dbReference type="Proteomes" id="UP000050761"/>
    </source>
</evidence>
<dbReference type="InterPro" id="IPR004345">
    <property type="entry name" value="TB2_DP1_HVA22"/>
</dbReference>
<dbReference type="PANTHER" id="PTHR12300:SF34">
    <property type="entry name" value="RECEPTOR EXPRESSION-ENHANCING PROTEIN"/>
    <property type="match status" value="1"/>
</dbReference>
<keyword evidence="1" id="KW-0472">Membrane</keyword>
<sequence>MVAQIESAYDTIRRSLQPLTDHMYDKNRHSYLEKALATAEEKTGVKRENLVYGTVLGLLFYVIIGALAQIISNIVGFVYPAWRSIKAVRSPNKDDDTQWLVYWIVFATFSILDFSAFSAIPFYWLFKIAFLMYLYMPTFNGATVMYKGFVDPLCTFIESYFQPVDARKAE</sequence>
<dbReference type="Proteomes" id="UP000050761">
    <property type="component" value="Unassembled WGS sequence"/>
</dbReference>
<comment type="subcellular location">
    <subcellularLocation>
        <location evidence="1">Membrane</location>
        <topology evidence="1">Multi-pass membrane protein</topology>
    </subcellularLocation>
</comment>
<dbReference type="AlphaFoldDB" id="A0A183FNF3"/>
<reference evidence="4" key="2">
    <citation type="submission" date="2019-09" db="UniProtKB">
        <authorList>
            <consortium name="WormBaseParasite"/>
        </authorList>
    </citation>
    <scope>IDENTIFICATION</scope>
</reference>
<keyword evidence="3" id="KW-1185">Reference proteome</keyword>
<evidence type="ECO:0000256" key="1">
    <source>
        <dbReference type="RuleBase" id="RU362006"/>
    </source>
</evidence>
<evidence type="ECO:0000313" key="2">
    <source>
        <dbReference type="EMBL" id="VDO78824.1"/>
    </source>
</evidence>
<keyword evidence="1" id="KW-0812">Transmembrane</keyword>
<name>A0A183FNF3_HELPZ</name>
<feature type="transmembrane region" description="Helical" evidence="1">
    <location>
        <begin position="99"/>
        <end position="126"/>
    </location>
</feature>
<dbReference type="Pfam" id="PF03134">
    <property type="entry name" value="TB2_DP1_HVA22"/>
    <property type="match status" value="1"/>
</dbReference>
<proteinExistence type="inferred from homology"/>
<dbReference type="OrthoDB" id="5913021at2759"/>
<protein>
    <recommendedName>
        <fullName evidence="1">Receptor expression-enhancing protein</fullName>
    </recommendedName>
</protein>
<accession>A0A3P7Z2X5</accession>
<reference evidence="2 3" key="1">
    <citation type="submission" date="2018-11" db="EMBL/GenBank/DDBJ databases">
        <authorList>
            <consortium name="Pathogen Informatics"/>
        </authorList>
    </citation>
    <scope>NUCLEOTIDE SEQUENCE [LARGE SCALE GENOMIC DNA]</scope>
</reference>
<gene>
    <name evidence="2" type="ORF">HPBE_LOCUS9023</name>
</gene>
<organism evidence="3 4">
    <name type="scientific">Heligmosomoides polygyrus</name>
    <name type="common">Parasitic roundworm</name>
    <dbReference type="NCBI Taxonomy" id="6339"/>
    <lineage>
        <taxon>Eukaryota</taxon>
        <taxon>Metazoa</taxon>
        <taxon>Ecdysozoa</taxon>
        <taxon>Nematoda</taxon>
        <taxon>Chromadorea</taxon>
        <taxon>Rhabditida</taxon>
        <taxon>Rhabditina</taxon>
        <taxon>Rhabditomorpha</taxon>
        <taxon>Strongyloidea</taxon>
        <taxon>Heligmosomidae</taxon>
        <taxon>Heligmosomoides</taxon>
    </lineage>
</organism>